<evidence type="ECO:0000313" key="4">
    <source>
        <dbReference type="Proteomes" id="UP000267164"/>
    </source>
</evidence>
<dbReference type="KEGG" id="nyu:D7D52_36090"/>
<feature type="region of interest" description="Disordered" evidence="1">
    <location>
        <begin position="377"/>
        <end position="410"/>
    </location>
</feature>
<dbReference type="Proteomes" id="UP000267164">
    <property type="component" value="Chromosome"/>
</dbReference>
<keyword evidence="4" id="KW-1185">Reference proteome</keyword>
<sequence length="541" mass="59667">MKPPRDPREQLLEPSRPRRQILINQHEILCYPITSRSDAGVLELKLSHLIFPAGSSTKHPKSNSAALQGFSARGSPRMPEHLRLFREGCSEVSSNHLFVALDLARGEYVCAPIDPADPCMDELRASGNLGARVLICALCYAGVGALPGTRIPVVVKGRIGGERRPHFAHPPGQQPTGRRHAPESIWHLASKMTLVTWARTQPCVVDVRTEVWLPNRERRCDVRVTFSDGHQLTLEVQSSPLSDTAWNQRHQDYHCNGVGDVWLWHPDSSIPWMVLRSNDRQQQLWILDPWKGSITLMVGAPHNGQLLASGDDALRHVQHLPPCVGDKLVPYEFPLRDLVLTPQGIVIPPELEKQLADRPEQHEHRVQIVENLISGWSAPQSSTTASAPAPPGSQSRPPAIDNEAPVPAQQSLDGAAQAHLNWIILQNALHAAGHVIDYHDAPQLRLPPTKPRVVRCTRCGELCPPNVAPESVQTCRPGKDSPVDRPAGQHISRDHPHMIRSMPQRGARMVDLIEALEPATISAESSTAPNNSPPRSPHEAP</sequence>
<protein>
    <recommendedName>
        <fullName evidence="2">Competence protein CoiA nuclease-like domain-containing protein</fullName>
    </recommendedName>
</protein>
<name>A0A386ZPC2_9NOCA</name>
<dbReference type="AlphaFoldDB" id="A0A386ZPC2"/>
<dbReference type="Pfam" id="PF06054">
    <property type="entry name" value="CoiA_nuc"/>
    <property type="match status" value="1"/>
</dbReference>
<dbReference type="EMBL" id="CP032568">
    <property type="protein sequence ID" value="AYF79642.1"/>
    <property type="molecule type" value="Genomic_DNA"/>
</dbReference>
<dbReference type="InterPro" id="IPR010330">
    <property type="entry name" value="CoiA_nuc"/>
</dbReference>
<dbReference type="OrthoDB" id="4518752at2"/>
<gene>
    <name evidence="3" type="ORF">D7D52_36090</name>
</gene>
<accession>A0A386ZPC2</accession>
<evidence type="ECO:0000259" key="2">
    <source>
        <dbReference type="Pfam" id="PF06054"/>
    </source>
</evidence>
<feature type="region of interest" description="Disordered" evidence="1">
    <location>
        <begin position="519"/>
        <end position="541"/>
    </location>
</feature>
<proteinExistence type="predicted"/>
<reference evidence="3 4" key="1">
    <citation type="submission" date="2018-09" db="EMBL/GenBank/DDBJ databases">
        <title>Nocardia yunnanensis sp. nov., an actinomycete isolated from a soil sample.</title>
        <authorList>
            <person name="Zhang J."/>
        </authorList>
    </citation>
    <scope>NUCLEOTIDE SEQUENCE [LARGE SCALE GENOMIC DNA]</scope>
    <source>
        <strain evidence="3 4">CFHS0054</strain>
    </source>
</reference>
<feature type="domain" description="Competence protein CoiA nuclease-like" evidence="2">
    <location>
        <begin position="183"/>
        <end position="265"/>
    </location>
</feature>
<feature type="compositionally biased region" description="Low complexity" evidence="1">
    <location>
        <begin position="377"/>
        <end position="399"/>
    </location>
</feature>
<organism evidence="3 4">
    <name type="scientific">Nocardia yunnanensis</name>
    <dbReference type="NCBI Taxonomy" id="2382165"/>
    <lineage>
        <taxon>Bacteria</taxon>
        <taxon>Bacillati</taxon>
        <taxon>Actinomycetota</taxon>
        <taxon>Actinomycetes</taxon>
        <taxon>Mycobacteriales</taxon>
        <taxon>Nocardiaceae</taxon>
        <taxon>Nocardia</taxon>
    </lineage>
</organism>
<evidence type="ECO:0000256" key="1">
    <source>
        <dbReference type="SAM" id="MobiDB-lite"/>
    </source>
</evidence>
<evidence type="ECO:0000313" key="3">
    <source>
        <dbReference type="EMBL" id="AYF79642.1"/>
    </source>
</evidence>
<feature type="region of interest" description="Disordered" evidence="1">
    <location>
        <begin position="470"/>
        <end position="493"/>
    </location>
</feature>